<dbReference type="EMBL" id="CM039171">
    <property type="protein sequence ID" value="KAH9792692.1"/>
    <property type="molecule type" value="Genomic_DNA"/>
</dbReference>
<evidence type="ECO:0000313" key="2">
    <source>
        <dbReference type="Proteomes" id="UP000829398"/>
    </source>
</evidence>
<dbReference type="Proteomes" id="UP000829398">
    <property type="component" value="Chromosome 2"/>
</dbReference>
<gene>
    <name evidence="1" type="ORF">KPL71_004231</name>
</gene>
<accession>A0ACB8N3H2</accession>
<protein>
    <submittedName>
        <fullName evidence="1">Uncharacterized protein</fullName>
    </submittedName>
</protein>
<keyword evidence="2" id="KW-1185">Reference proteome</keyword>
<evidence type="ECO:0000313" key="1">
    <source>
        <dbReference type="EMBL" id="KAH9792692.1"/>
    </source>
</evidence>
<comment type="caution">
    <text evidence="1">The sequence shown here is derived from an EMBL/GenBank/DDBJ whole genome shotgun (WGS) entry which is preliminary data.</text>
</comment>
<sequence length="770" mass="86980">MPLEWLTNYEHFHQNSEPIQTTEATFDRRPDGQVKLSFQTPDTKPVSDSPQLSYTTMITTVQTGQEKKLPIHGFSSEGYPVYPDKINGHFIWDVLEAHMCNPDCPCLDDTDIDEELEVMRRKKKKKKKSSYPPSSCKPFPPHPPPDPKPPVHPIRSCLMFSSHSYEESFPPLEKQTDTQTRVTSKPFVQTPVTTSGQSEEPKQYEAVLNWQTKNANAHNQTLQQLGKKIDRVTSQVSQTETKVNSISSHLDQMYIHLQDHISELDTDLRRMINNHIWGPEFNKKEAEIRKLKAELSRIDAEKTRPSLFTQPQPTPPKVPSSSSTSTIPPEDLPHDIPKPLKKDKDPMDQYHYHTVQTQSSDSSDSSDPETNHSTSSSAYNSSKTFTDSESEYADITGILMATETANPSASTSTPIVDDNPSDQASHTDPVPPPVHEHSTKPSSASWFTFDDIPRHKWAARLQEFAAWIDLQGTKPNAQPQAVLREFMARSTEQLAQDDQTAFLITESSDSEDISVISTIQTVNHVSTIPRHSLKMSILPSKYHKPVPVIGFIDTGADTSMIDPSVLPSDCWEHNSKLFRAVNGETLETTLITKKPVDKMPEQEANMWTTVFIVHRPYFQHPETRDYWTQDMAYEWRTYPLPYTLIHDTSVSSVLKAYLMELNNVSPPAINIHHTSIGPSHTLEVIPKTQGCTPGSSSSPQGILVMEQRPDYTNVLFQDAQDPWENFQSLLYTENPHYTVTTPDSPAASTSQPMTEADEDKYQQAEAYLDQ</sequence>
<proteinExistence type="predicted"/>
<reference evidence="2" key="1">
    <citation type="journal article" date="2023" name="Hortic. Res.">
        <title>A chromosome-level phased genome enabling allele-level studies in sweet orange: a case study on citrus Huanglongbing tolerance.</title>
        <authorList>
            <person name="Wu B."/>
            <person name="Yu Q."/>
            <person name="Deng Z."/>
            <person name="Duan Y."/>
            <person name="Luo F."/>
            <person name="Gmitter F. Jr."/>
        </authorList>
    </citation>
    <scope>NUCLEOTIDE SEQUENCE [LARGE SCALE GENOMIC DNA]</scope>
    <source>
        <strain evidence="2">cv. Valencia</strain>
    </source>
</reference>
<name>A0ACB8N3H2_CITSI</name>
<organism evidence="1 2">
    <name type="scientific">Citrus sinensis</name>
    <name type="common">Sweet orange</name>
    <name type="synonym">Citrus aurantium var. sinensis</name>
    <dbReference type="NCBI Taxonomy" id="2711"/>
    <lineage>
        <taxon>Eukaryota</taxon>
        <taxon>Viridiplantae</taxon>
        <taxon>Streptophyta</taxon>
        <taxon>Embryophyta</taxon>
        <taxon>Tracheophyta</taxon>
        <taxon>Spermatophyta</taxon>
        <taxon>Magnoliopsida</taxon>
        <taxon>eudicotyledons</taxon>
        <taxon>Gunneridae</taxon>
        <taxon>Pentapetalae</taxon>
        <taxon>rosids</taxon>
        <taxon>malvids</taxon>
        <taxon>Sapindales</taxon>
        <taxon>Rutaceae</taxon>
        <taxon>Aurantioideae</taxon>
        <taxon>Citrus</taxon>
    </lineage>
</organism>